<feature type="region of interest" description="Disordered" evidence="1">
    <location>
        <begin position="113"/>
        <end position="150"/>
    </location>
</feature>
<gene>
    <name evidence="2" type="ORF">MicloDRAFT_00010330</name>
</gene>
<dbReference type="PATRIC" id="fig|864069.3.peg.1147"/>
<dbReference type="AlphaFoldDB" id="I4Z1Y6"/>
<evidence type="ECO:0000313" key="2">
    <source>
        <dbReference type="EMBL" id="EIM30228.1"/>
    </source>
</evidence>
<protein>
    <submittedName>
        <fullName evidence="2">Uncharacterized protein</fullName>
    </submittedName>
</protein>
<accession>I4Z1Y6</accession>
<sequence length="204" mass="21877">MSPPPAIPPAGIDPMPRHTGPAQRRSLSQRTGRVRTGRNCQPERTAGLKLPPWMPGEAGHCWANASPAMRVTSRRADASRTIRPRMAVSLFPVAPGTNAAALGAVAQVEYRESAERIPSRPGRGAGPPAAGLPGGSNRRPGCPSLPPPETPWLPPTGDWFLACRLRPFLASVRGKTRYPRRADPVLFRLVAARLGSPCEEESHV</sequence>
<name>I4Z1Y6_9HYPH</name>
<reference evidence="2 3" key="1">
    <citation type="submission" date="2012-02" db="EMBL/GenBank/DDBJ databases">
        <title>Improved High-Quality Draft sequence of Microvirga sp. WSM3557.</title>
        <authorList>
            <consortium name="US DOE Joint Genome Institute"/>
            <person name="Lucas S."/>
            <person name="Han J."/>
            <person name="Lapidus A."/>
            <person name="Cheng J.-F."/>
            <person name="Goodwin L."/>
            <person name="Pitluck S."/>
            <person name="Peters L."/>
            <person name="Zhang X."/>
            <person name="Detter J.C."/>
            <person name="Han C."/>
            <person name="Tapia R."/>
            <person name="Land M."/>
            <person name="Hauser L."/>
            <person name="Kyrpides N."/>
            <person name="Ivanova N."/>
            <person name="Pagani I."/>
            <person name="Brau L."/>
            <person name="Yates R."/>
            <person name="O'Hara G."/>
            <person name="Rui T."/>
            <person name="Howieson J."/>
            <person name="Reeve W."/>
            <person name="Woyke T."/>
        </authorList>
    </citation>
    <scope>NUCLEOTIDE SEQUENCE [LARGE SCALE GENOMIC DNA]</scope>
    <source>
        <strain evidence="2 3">WSM3557</strain>
    </source>
</reference>
<evidence type="ECO:0000313" key="3">
    <source>
        <dbReference type="Proteomes" id="UP000003947"/>
    </source>
</evidence>
<dbReference type="STRING" id="864069.MicloDRAFT_00010330"/>
<dbReference type="HOGENOM" id="CLU_1342003_0_0_5"/>
<feature type="compositionally biased region" description="Low complexity" evidence="1">
    <location>
        <begin position="119"/>
        <end position="131"/>
    </location>
</feature>
<evidence type="ECO:0000256" key="1">
    <source>
        <dbReference type="SAM" id="MobiDB-lite"/>
    </source>
</evidence>
<proteinExistence type="predicted"/>
<dbReference type="Proteomes" id="UP000003947">
    <property type="component" value="Unassembled WGS sequence"/>
</dbReference>
<dbReference type="EMBL" id="JH660639">
    <property type="protein sequence ID" value="EIM30228.1"/>
    <property type="molecule type" value="Genomic_DNA"/>
</dbReference>
<organism evidence="2 3">
    <name type="scientific">Microvirga lotononidis</name>
    <dbReference type="NCBI Taxonomy" id="864069"/>
    <lineage>
        <taxon>Bacteria</taxon>
        <taxon>Pseudomonadati</taxon>
        <taxon>Pseudomonadota</taxon>
        <taxon>Alphaproteobacteria</taxon>
        <taxon>Hyphomicrobiales</taxon>
        <taxon>Methylobacteriaceae</taxon>
        <taxon>Microvirga</taxon>
    </lineage>
</organism>
<keyword evidence="3" id="KW-1185">Reference proteome</keyword>
<feature type="region of interest" description="Disordered" evidence="1">
    <location>
        <begin position="1"/>
        <end position="52"/>
    </location>
</feature>